<dbReference type="InterPro" id="IPR014044">
    <property type="entry name" value="CAP_dom"/>
</dbReference>
<dbReference type="SUPFAM" id="SSF55797">
    <property type="entry name" value="PR-1-like"/>
    <property type="match status" value="1"/>
</dbReference>
<feature type="region of interest" description="Disordered" evidence="1">
    <location>
        <begin position="342"/>
        <end position="379"/>
    </location>
</feature>
<feature type="signal peptide" evidence="2">
    <location>
        <begin position="1"/>
        <end position="21"/>
    </location>
</feature>
<sequence length="421" mass="46686">MRFGGCFELILFLAAASVVNSQSEAPTTEDPRNYLFVKPRNFVLHPATNKTRFTAEEKAQIVQIHNAYRSLVLPPATNMQELVWDDDLEEYAWNTTQACTGAHSAGTMLKKYRPQFPDTWKTLTAMGEVLYYRNGQYYSFEEALWMFWAEGIDYDIVNHECTPGKECGHYRVMTLAASGGVGCAINVCNNFSVSRYPTPSVFLSCSYDGQYLIYYKPYKVGERGSDCKKLGYDYEYYRNGLCISPERYWNNKSYDGNTSVVGLPSPYLTTSTITPATTTATTSSSSSQPNTTEPQETSETITTTTLGTESSTPSTLETTDSSVKVTTRKEDNTSIIITTSTMETETSESTTLTSTTQKTASGGDTTTCPPTSATDTTESLTYTSTKHTRSVNRSCRSCTSASELVLLLFALAIFDYIFNLT</sequence>
<comment type="caution">
    <text evidence="4">The sequence shown here is derived from an EMBL/GenBank/DDBJ whole genome shotgun (WGS) entry which is preliminary data.</text>
</comment>
<gene>
    <name evidence="4" type="ORF">CUNI_LOCUS3276</name>
</gene>
<dbReference type="InterPro" id="IPR035940">
    <property type="entry name" value="CAP_sf"/>
</dbReference>
<feature type="compositionally biased region" description="Low complexity" evidence="1">
    <location>
        <begin position="364"/>
        <end position="379"/>
    </location>
</feature>
<evidence type="ECO:0000313" key="4">
    <source>
        <dbReference type="EMBL" id="CAG5117718.1"/>
    </source>
</evidence>
<dbReference type="SMART" id="SM00198">
    <property type="entry name" value="SCP"/>
    <property type="match status" value="1"/>
</dbReference>
<feature type="domain" description="SCP" evidence="3">
    <location>
        <begin position="56"/>
        <end position="214"/>
    </location>
</feature>
<feature type="compositionally biased region" description="Low complexity" evidence="1">
    <location>
        <begin position="342"/>
        <end position="356"/>
    </location>
</feature>
<evidence type="ECO:0000256" key="1">
    <source>
        <dbReference type="SAM" id="MobiDB-lite"/>
    </source>
</evidence>
<feature type="compositionally biased region" description="Low complexity" evidence="1">
    <location>
        <begin position="277"/>
        <end position="322"/>
    </location>
</feature>
<feature type="chain" id="PRO_5035928763" description="SCP domain-containing protein" evidence="2">
    <location>
        <begin position="22"/>
        <end position="421"/>
    </location>
</feature>
<name>A0A8S3YMW2_9EUPU</name>
<evidence type="ECO:0000313" key="5">
    <source>
        <dbReference type="Proteomes" id="UP000678393"/>
    </source>
</evidence>
<dbReference type="CDD" id="cd05380">
    <property type="entry name" value="CAP_euk"/>
    <property type="match status" value="1"/>
</dbReference>
<keyword evidence="2" id="KW-0732">Signal</keyword>
<dbReference type="InterPro" id="IPR001283">
    <property type="entry name" value="CRISP-related"/>
</dbReference>
<dbReference type="Pfam" id="PF00188">
    <property type="entry name" value="CAP"/>
    <property type="match status" value="1"/>
</dbReference>
<evidence type="ECO:0000256" key="2">
    <source>
        <dbReference type="SAM" id="SignalP"/>
    </source>
</evidence>
<dbReference type="OrthoDB" id="6120460at2759"/>
<dbReference type="EMBL" id="CAJHNH020000444">
    <property type="protein sequence ID" value="CAG5117718.1"/>
    <property type="molecule type" value="Genomic_DNA"/>
</dbReference>
<feature type="region of interest" description="Disordered" evidence="1">
    <location>
        <begin position="277"/>
        <end position="327"/>
    </location>
</feature>
<evidence type="ECO:0000259" key="3">
    <source>
        <dbReference type="SMART" id="SM00198"/>
    </source>
</evidence>
<dbReference type="Proteomes" id="UP000678393">
    <property type="component" value="Unassembled WGS sequence"/>
</dbReference>
<organism evidence="4 5">
    <name type="scientific">Candidula unifasciata</name>
    <dbReference type="NCBI Taxonomy" id="100452"/>
    <lineage>
        <taxon>Eukaryota</taxon>
        <taxon>Metazoa</taxon>
        <taxon>Spiralia</taxon>
        <taxon>Lophotrochozoa</taxon>
        <taxon>Mollusca</taxon>
        <taxon>Gastropoda</taxon>
        <taxon>Heterobranchia</taxon>
        <taxon>Euthyneura</taxon>
        <taxon>Panpulmonata</taxon>
        <taxon>Eupulmonata</taxon>
        <taxon>Stylommatophora</taxon>
        <taxon>Helicina</taxon>
        <taxon>Helicoidea</taxon>
        <taxon>Geomitridae</taxon>
        <taxon>Candidula</taxon>
    </lineage>
</organism>
<proteinExistence type="predicted"/>
<dbReference type="Gene3D" id="3.40.33.10">
    <property type="entry name" value="CAP"/>
    <property type="match status" value="1"/>
</dbReference>
<reference evidence="4" key="1">
    <citation type="submission" date="2021-04" db="EMBL/GenBank/DDBJ databases">
        <authorList>
            <consortium name="Molecular Ecology Group"/>
        </authorList>
    </citation>
    <scope>NUCLEOTIDE SEQUENCE</scope>
</reference>
<keyword evidence="5" id="KW-1185">Reference proteome</keyword>
<dbReference type="AlphaFoldDB" id="A0A8S3YMW2"/>
<accession>A0A8S3YMW2</accession>
<dbReference type="PANTHER" id="PTHR10334">
    <property type="entry name" value="CYSTEINE-RICH SECRETORY PROTEIN-RELATED"/>
    <property type="match status" value="1"/>
</dbReference>
<protein>
    <recommendedName>
        <fullName evidence="3">SCP domain-containing protein</fullName>
    </recommendedName>
</protein>